<evidence type="ECO:0000313" key="2">
    <source>
        <dbReference type="WBParaSite" id="PS1159_v2.g9062.t1"/>
    </source>
</evidence>
<accession>A0AC35GWQ7</accession>
<name>A0AC35GWQ7_9BILA</name>
<evidence type="ECO:0000313" key="1">
    <source>
        <dbReference type="Proteomes" id="UP000887580"/>
    </source>
</evidence>
<reference evidence="2" key="1">
    <citation type="submission" date="2022-11" db="UniProtKB">
        <authorList>
            <consortium name="WormBaseParasite"/>
        </authorList>
    </citation>
    <scope>IDENTIFICATION</scope>
</reference>
<organism evidence="1 2">
    <name type="scientific">Panagrolaimus sp. PS1159</name>
    <dbReference type="NCBI Taxonomy" id="55785"/>
    <lineage>
        <taxon>Eukaryota</taxon>
        <taxon>Metazoa</taxon>
        <taxon>Ecdysozoa</taxon>
        <taxon>Nematoda</taxon>
        <taxon>Chromadorea</taxon>
        <taxon>Rhabditida</taxon>
        <taxon>Tylenchina</taxon>
        <taxon>Panagrolaimomorpha</taxon>
        <taxon>Panagrolaimoidea</taxon>
        <taxon>Panagrolaimidae</taxon>
        <taxon>Panagrolaimus</taxon>
    </lineage>
</organism>
<proteinExistence type="predicted"/>
<sequence length="226" mass="25270">EIFKLYKGDIRREKFPRKDLNSQYSNTSSADAFPKTPATKSSSISSLYQSMESLNTDSCAAKESSGWTKSSGKYDLPPGYSSTTTSAGYSTSTSESERKSVKLEKPMANEILMLRLVILESSYFSTIKRHRFEEELEAKIPLLAAIENLMGVSAGRNLFNSTTRIFYCPNETLNTESMLEMNAKEHGQLTMGELATNRGKISIVIDYTGKVVQSKRQPFKKSSLNY</sequence>
<protein>
    <submittedName>
        <fullName evidence="2">Uncharacterized protein</fullName>
    </submittedName>
</protein>
<dbReference type="WBParaSite" id="PS1159_v2.g9062.t1">
    <property type="protein sequence ID" value="PS1159_v2.g9062.t1"/>
    <property type="gene ID" value="PS1159_v2.g9062"/>
</dbReference>
<dbReference type="Proteomes" id="UP000887580">
    <property type="component" value="Unplaced"/>
</dbReference>